<keyword evidence="16" id="KW-0675">Receptor</keyword>
<evidence type="ECO:0000256" key="3">
    <source>
        <dbReference type="ARBA" id="ARBA00022452"/>
    </source>
</evidence>
<sequence length="788" mass="84838">MTTTFAMPTVCGPKISAAISLGALALALAMPSAALAAAPAAPAAPAADTPPAGVTDIVVTAQKRSERLQDVPVAVSSVSGDMLKAANLTNITDIRFLAPSVQFAESNSVRGEGFAIRGVGTFAFADGTEQSVSVVVDGVVLGRPGMGTGDLADVAQVDVLRGPQGMLFGKGGSAGVVSISTRNPTQNFEGSARVSYGTDNETKLEGVLNVPLTENLAWRTTGYFNHRDGFINNVYTGQTLGGQSEGGFRTKLLFKPDSDLSVLASFDWGHHSSACCQSVIVGTVGAAANNYVVQRLAAYNIVPSLDNRETNVGGPVYLNMTQWGGSLQIDKSIGDYTLTSITAFRRWVLHDNTDTGFTDTPFFPVNGADEAQQQLTQELRLASPKRGLVDYVVGLYYFNQNLKAAYPQQGQLGLPASTAVYSRKAQPDIQTLNYALFGQGNINLTPQWKLIVGGRYTHDDLTMIRYNRTLVSPTDNAFPGAPPLAFDQTTYPSNRKADNFSYKLGTEYKITPDVMTYFTYSRGYKGPGIGLVSGYSLGQPLFSNPEIPTNYEIGLKTAWFNRRLVFNIDAFTTDIKDFQTQISTPFIFNGTNLAILQIANAGKVRSRGIEMDFSARPTDRLTISGNAAYIDAKFAYFPNGTCNYPTQPGCFVSTTIPGTTTTVPATRFFNNTGNVLPNSPKFTYSLNANYDVPVTSEITGFIKANYNYRSSVNFSANGDPLTFQRGYGIAGGQIGVRDADGRWNVAVFARNLFNTRFVTAISNNGSYQTAWLTTQAMRTIGVLGDVKF</sequence>
<dbReference type="Pfam" id="PF07715">
    <property type="entry name" value="Plug"/>
    <property type="match status" value="1"/>
</dbReference>
<gene>
    <name evidence="16" type="ORF">J2792_001899</name>
</gene>
<reference evidence="16 17" key="1">
    <citation type="submission" date="2023-07" db="EMBL/GenBank/DDBJ databases">
        <title>Sorghum-associated microbial communities from plants grown in Nebraska, USA.</title>
        <authorList>
            <person name="Schachtman D."/>
        </authorList>
    </citation>
    <scope>NUCLEOTIDE SEQUENCE [LARGE SCALE GENOMIC DNA]</scope>
    <source>
        <strain evidence="16 17">DS1027</strain>
    </source>
</reference>
<keyword evidence="5 11" id="KW-0812">Transmembrane</keyword>
<evidence type="ECO:0000256" key="5">
    <source>
        <dbReference type="ARBA" id="ARBA00022692"/>
    </source>
</evidence>
<evidence type="ECO:0000259" key="15">
    <source>
        <dbReference type="Pfam" id="PF07715"/>
    </source>
</evidence>
<evidence type="ECO:0000256" key="7">
    <source>
        <dbReference type="ARBA" id="ARBA00023065"/>
    </source>
</evidence>
<evidence type="ECO:0000256" key="10">
    <source>
        <dbReference type="ARBA" id="ARBA00023237"/>
    </source>
</evidence>
<dbReference type="InterPro" id="IPR000531">
    <property type="entry name" value="Beta-barrel_TonB"/>
</dbReference>
<keyword evidence="7" id="KW-0406">Ion transport</keyword>
<protein>
    <submittedName>
        <fullName evidence="16">Iron complex outermembrane receptor protein</fullName>
    </submittedName>
</protein>
<keyword evidence="10 11" id="KW-0998">Cell outer membrane</keyword>
<dbReference type="Gene3D" id="2.40.170.20">
    <property type="entry name" value="TonB-dependent receptor, beta-barrel domain"/>
    <property type="match status" value="1"/>
</dbReference>
<keyword evidence="4" id="KW-0410">Iron transport</keyword>
<evidence type="ECO:0000256" key="2">
    <source>
        <dbReference type="ARBA" id="ARBA00022448"/>
    </source>
</evidence>
<dbReference type="InterPro" id="IPR039426">
    <property type="entry name" value="TonB-dep_rcpt-like"/>
</dbReference>
<evidence type="ECO:0000256" key="8">
    <source>
        <dbReference type="ARBA" id="ARBA00023077"/>
    </source>
</evidence>
<dbReference type="Proteomes" id="UP001184150">
    <property type="component" value="Unassembled WGS sequence"/>
</dbReference>
<feature type="signal peptide" evidence="13">
    <location>
        <begin position="1"/>
        <end position="36"/>
    </location>
</feature>
<dbReference type="RefSeq" id="WP_309805004.1">
    <property type="nucleotide sequence ID" value="NZ_JAVDRD010000004.1"/>
</dbReference>
<comment type="similarity">
    <text evidence="11 12">Belongs to the TonB-dependent receptor family.</text>
</comment>
<feature type="chain" id="PRO_5046195616" evidence="13">
    <location>
        <begin position="37"/>
        <end position="788"/>
    </location>
</feature>
<evidence type="ECO:0000256" key="4">
    <source>
        <dbReference type="ARBA" id="ARBA00022496"/>
    </source>
</evidence>
<dbReference type="EMBL" id="JAVDRD010000004">
    <property type="protein sequence ID" value="MDR6511027.1"/>
    <property type="molecule type" value="Genomic_DNA"/>
</dbReference>
<dbReference type="InterPro" id="IPR036942">
    <property type="entry name" value="Beta-barrel_TonB_sf"/>
</dbReference>
<evidence type="ECO:0000256" key="9">
    <source>
        <dbReference type="ARBA" id="ARBA00023136"/>
    </source>
</evidence>
<evidence type="ECO:0000256" key="12">
    <source>
        <dbReference type="RuleBase" id="RU003357"/>
    </source>
</evidence>
<dbReference type="PANTHER" id="PTHR32552">
    <property type="entry name" value="FERRICHROME IRON RECEPTOR-RELATED"/>
    <property type="match status" value="1"/>
</dbReference>
<keyword evidence="9 11" id="KW-0472">Membrane</keyword>
<dbReference type="PANTHER" id="PTHR32552:SF81">
    <property type="entry name" value="TONB-DEPENDENT OUTER MEMBRANE RECEPTOR"/>
    <property type="match status" value="1"/>
</dbReference>
<keyword evidence="6" id="KW-0408">Iron</keyword>
<feature type="domain" description="TonB-dependent receptor plug" evidence="15">
    <location>
        <begin position="68"/>
        <end position="176"/>
    </location>
</feature>
<evidence type="ECO:0000256" key="6">
    <source>
        <dbReference type="ARBA" id="ARBA00023004"/>
    </source>
</evidence>
<comment type="caution">
    <text evidence="16">The sequence shown here is derived from an EMBL/GenBank/DDBJ whole genome shotgun (WGS) entry which is preliminary data.</text>
</comment>
<evidence type="ECO:0000313" key="17">
    <source>
        <dbReference type="Proteomes" id="UP001184150"/>
    </source>
</evidence>
<keyword evidence="8 12" id="KW-0798">TonB box</keyword>
<feature type="domain" description="TonB-dependent receptor-like beta-barrel" evidence="14">
    <location>
        <begin position="317"/>
        <end position="752"/>
    </location>
</feature>
<evidence type="ECO:0000313" key="16">
    <source>
        <dbReference type="EMBL" id="MDR6511027.1"/>
    </source>
</evidence>
<dbReference type="PROSITE" id="PS52016">
    <property type="entry name" value="TONB_DEPENDENT_REC_3"/>
    <property type="match status" value="1"/>
</dbReference>
<keyword evidence="3 11" id="KW-1134">Transmembrane beta strand</keyword>
<evidence type="ECO:0000256" key="13">
    <source>
        <dbReference type="SAM" id="SignalP"/>
    </source>
</evidence>
<accession>A0ABU1MM76</accession>
<dbReference type="InterPro" id="IPR012910">
    <property type="entry name" value="Plug_dom"/>
</dbReference>
<comment type="subcellular location">
    <subcellularLocation>
        <location evidence="1 11">Cell outer membrane</location>
        <topology evidence="1 11">Multi-pass membrane protein</topology>
    </subcellularLocation>
</comment>
<organism evidence="16 17">
    <name type="scientific">Novosphingobium capsulatum</name>
    <dbReference type="NCBI Taxonomy" id="13688"/>
    <lineage>
        <taxon>Bacteria</taxon>
        <taxon>Pseudomonadati</taxon>
        <taxon>Pseudomonadota</taxon>
        <taxon>Alphaproteobacteria</taxon>
        <taxon>Sphingomonadales</taxon>
        <taxon>Sphingomonadaceae</taxon>
        <taxon>Novosphingobium</taxon>
    </lineage>
</organism>
<evidence type="ECO:0000259" key="14">
    <source>
        <dbReference type="Pfam" id="PF00593"/>
    </source>
</evidence>
<keyword evidence="17" id="KW-1185">Reference proteome</keyword>
<proteinExistence type="inferred from homology"/>
<dbReference type="SUPFAM" id="SSF56935">
    <property type="entry name" value="Porins"/>
    <property type="match status" value="1"/>
</dbReference>
<dbReference type="Pfam" id="PF00593">
    <property type="entry name" value="TonB_dep_Rec_b-barrel"/>
    <property type="match status" value="1"/>
</dbReference>
<evidence type="ECO:0000256" key="1">
    <source>
        <dbReference type="ARBA" id="ARBA00004571"/>
    </source>
</evidence>
<name>A0ABU1MM76_9SPHN</name>
<keyword evidence="13" id="KW-0732">Signal</keyword>
<evidence type="ECO:0000256" key="11">
    <source>
        <dbReference type="PROSITE-ProRule" id="PRU01360"/>
    </source>
</evidence>
<keyword evidence="2 11" id="KW-0813">Transport</keyword>